<keyword evidence="5" id="KW-1185">Reference proteome</keyword>
<organism evidence="4 5">
    <name type="scientific">Trematosphaeria pertusa</name>
    <dbReference type="NCBI Taxonomy" id="390896"/>
    <lineage>
        <taxon>Eukaryota</taxon>
        <taxon>Fungi</taxon>
        <taxon>Dikarya</taxon>
        <taxon>Ascomycota</taxon>
        <taxon>Pezizomycotina</taxon>
        <taxon>Dothideomycetes</taxon>
        <taxon>Pleosporomycetidae</taxon>
        <taxon>Pleosporales</taxon>
        <taxon>Massarineae</taxon>
        <taxon>Trematosphaeriaceae</taxon>
        <taxon>Trematosphaeria</taxon>
    </lineage>
</organism>
<evidence type="ECO:0000256" key="2">
    <source>
        <dbReference type="SAM" id="MobiDB-lite"/>
    </source>
</evidence>
<reference evidence="4" key="1">
    <citation type="journal article" date="2020" name="Stud. Mycol.">
        <title>101 Dothideomycetes genomes: a test case for predicting lifestyles and emergence of pathogens.</title>
        <authorList>
            <person name="Haridas S."/>
            <person name="Albert R."/>
            <person name="Binder M."/>
            <person name="Bloem J."/>
            <person name="Labutti K."/>
            <person name="Salamov A."/>
            <person name="Andreopoulos B."/>
            <person name="Baker S."/>
            <person name="Barry K."/>
            <person name="Bills G."/>
            <person name="Bluhm B."/>
            <person name="Cannon C."/>
            <person name="Castanera R."/>
            <person name="Culley D."/>
            <person name="Daum C."/>
            <person name="Ezra D."/>
            <person name="Gonzalez J."/>
            <person name="Henrissat B."/>
            <person name="Kuo A."/>
            <person name="Liang C."/>
            <person name="Lipzen A."/>
            <person name="Lutzoni F."/>
            <person name="Magnuson J."/>
            <person name="Mondo S."/>
            <person name="Nolan M."/>
            <person name="Ohm R."/>
            <person name="Pangilinan J."/>
            <person name="Park H.-J."/>
            <person name="Ramirez L."/>
            <person name="Alfaro M."/>
            <person name="Sun H."/>
            <person name="Tritt A."/>
            <person name="Yoshinaga Y."/>
            <person name="Zwiers L.-H."/>
            <person name="Turgeon B."/>
            <person name="Goodwin S."/>
            <person name="Spatafora J."/>
            <person name="Crous P."/>
            <person name="Grigoriev I."/>
        </authorList>
    </citation>
    <scope>NUCLEOTIDE SEQUENCE</scope>
    <source>
        <strain evidence="4">CBS 122368</strain>
    </source>
</reference>
<feature type="compositionally biased region" description="Low complexity" evidence="2">
    <location>
        <begin position="211"/>
        <end position="229"/>
    </location>
</feature>
<feature type="region of interest" description="Disordered" evidence="2">
    <location>
        <begin position="175"/>
        <end position="233"/>
    </location>
</feature>
<dbReference type="EMBL" id="ML987193">
    <property type="protein sequence ID" value="KAF2250826.1"/>
    <property type="molecule type" value="Genomic_DNA"/>
</dbReference>
<dbReference type="Proteomes" id="UP000800094">
    <property type="component" value="Unassembled WGS sequence"/>
</dbReference>
<dbReference type="RefSeq" id="XP_033685830.1">
    <property type="nucleotide sequence ID" value="XM_033835417.1"/>
</dbReference>
<dbReference type="PROSITE" id="PS50048">
    <property type="entry name" value="ZN2_CY6_FUNGAL_2"/>
    <property type="match status" value="1"/>
</dbReference>
<gene>
    <name evidence="4" type="ORF">BU26DRAFT_603357</name>
</gene>
<dbReference type="InterPro" id="IPR053187">
    <property type="entry name" value="Notoamide_regulator"/>
</dbReference>
<sequence length="714" mass="78609">MEQDNIYHQSLLPAPTGGADEGPNGAIINVGQAKRPKSKVACNDCRVKKAKCDAERPRCARCVSHGLPCGYISNDQEETAGEAMKRQYEDLKRTTSVYQEIVTHLSTSNDVTGTTRRQLQSVSDPAALLQTLRGQPEASSSMGMLPGIQSYAEFNLAVNHPTSFPLLGRSADMSIAQHPPTNLPGERSTAGNAIAGTSSTPQNTLPESSKGKGAAPPGDGRPGGQPLQPTNALIPPYSSSLSESVPICDERLAQLDIRYWTRVPISNQDAAKVISLYLQNDQPILGLFDADLFLSDLIAKKFEFCSPFLVSSLLAWACQGYTAFDVAFSETSEKFFVEAHTMYRGEKATDRLTTVAALYLLCVACIARGRPEHAARFKENARGMATRLKLINVEGPLPPLMDLGLSPELQRATAHAAWGAFNYETLCVLAGLSTPIEFAPRFPIPGVPDNSDWHVHPAPSYMGATFVAFCQFWKVASEVFLFYRFIDMESTSERPPLAFAHAKFQLLLSMTGRLPRVMDRREDTPGHALIFQIFFHSFILDLFRPFHGQSTDIDQTSAGAPDAIVSASVKQLKLLIIHYRANQQSAASCIWWNIALGYVANAVVKDKEDPDRYFYFTLAIQCFQDQYRAFRYAEPTTLGLLALGVEADLISISEAKRIKAQLEEKGKHHQVLEQAKAAFWVDLDLAVTAPEQAQVDSVARRLEELTIFNDLVDI</sequence>
<protein>
    <recommendedName>
        <fullName evidence="3">Zn(2)-C6 fungal-type domain-containing protein</fullName>
    </recommendedName>
</protein>
<proteinExistence type="predicted"/>
<dbReference type="InterPro" id="IPR036864">
    <property type="entry name" value="Zn2-C6_fun-type_DNA-bd_sf"/>
</dbReference>
<feature type="compositionally biased region" description="Polar residues" evidence="2">
    <location>
        <begin position="189"/>
        <end position="207"/>
    </location>
</feature>
<dbReference type="CDD" id="cd12148">
    <property type="entry name" value="fungal_TF_MHR"/>
    <property type="match status" value="1"/>
</dbReference>
<dbReference type="GO" id="GO:0008270">
    <property type="term" value="F:zinc ion binding"/>
    <property type="evidence" value="ECO:0007669"/>
    <property type="project" value="InterPro"/>
</dbReference>
<evidence type="ECO:0000259" key="3">
    <source>
        <dbReference type="PROSITE" id="PS50048"/>
    </source>
</evidence>
<dbReference type="GO" id="GO:0000981">
    <property type="term" value="F:DNA-binding transcription factor activity, RNA polymerase II-specific"/>
    <property type="evidence" value="ECO:0007669"/>
    <property type="project" value="InterPro"/>
</dbReference>
<dbReference type="Gene3D" id="4.10.240.10">
    <property type="entry name" value="Zn(2)-C6 fungal-type DNA-binding domain"/>
    <property type="match status" value="1"/>
</dbReference>
<name>A0A6A6IKB6_9PLEO</name>
<dbReference type="PRINTS" id="PR00755">
    <property type="entry name" value="AFLATOXINBRP"/>
</dbReference>
<dbReference type="InterPro" id="IPR001138">
    <property type="entry name" value="Zn2Cys6_DnaBD"/>
</dbReference>
<feature type="region of interest" description="Disordered" evidence="2">
    <location>
        <begin position="1"/>
        <end position="23"/>
    </location>
</feature>
<accession>A0A6A6IKB6</accession>
<dbReference type="OrthoDB" id="10261408at2759"/>
<dbReference type="CDD" id="cd00067">
    <property type="entry name" value="GAL4"/>
    <property type="match status" value="1"/>
</dbReference>
<dbReference type="PANTHER" id="PTHR47256:SF1">
    <property type="entry name" value="ZN(II)2CYS6 TRANSCRIPTION FACTOR (EUROFUNG)"/>
    <property type="match status" value="1"/>
</dbReference>
<evidence type="ECO:0000256" key="1">
    <source>
        <dbReference type="ARBA" id="ARBA00023242"/>
    </source>
</evidence>
<dbReference type="GeneID" id="54588747"/>
<dbReference type="AlphaFoldDB" id="A0A6A6IKB6"/>
<keyword evidence="1" id="KW-0539">Nucleus</keyword>
<dbReference type="PROSITE" id="PS00463">
    <property type="entry name" value="ZN2_CY6_FUNGAL_1"/>
    <property type="match status" value="1"/>
</dbReference>
<dbReference type="Pfam" id="PF00172">
    <property type="entry name" value="Zn_clus"/>
    <property type="match status" value="1"/>
</dbReference>
<dbReference type="PANTHER" id="PTHR47256">
    <property type="entry name" value="ZN(II)2CYS6 TRANSCRIPTION FACTOR (EUROFUNG)-RELATED"/>
    <property type="match status" value="1"/>
</dbReference>
<evidence type="ECO:0000313" key="5">
    <source>
        <dbReference type="Proteomes" id="UP000800094"/>
    </source>
</evidence>
<feature type="domain" description="Zn(2)-C6 fungal-type" evidence="3">
    <location>
        <begin position="41"/>
        <end position="71"/>
    </location>
</feature>
<evidence type="ECO:0000313" key="4">
    <source>
        <dbReference type="EMBL" id="KAF2250826.1"/>
    </source>
</evidence>
<dbReference type="SUPFAM" id="SSF57701">
    <property type="entry name" value="Zn2/Cys6 DNA-binding domain"/>
    <property type="match status" value="1"/>
</dbReference>
<dbReference type="SMART" id="SM00066">
    <property type="entry name" value="GAL4"/>
    <property type="match status" value="1"/>
</dbReference>